<dbReference type="OMA" id="LTNMEML"/>
<dbReference type="AlphaFoldDB" id="A2YI83"/>
<keyword evidence="2" id="KW-0472">Membrane</keyword>
<evidence type="ECO:0000313" key="4">
    <source>
        <dbReference type="Proteomes" id="UP000007015"/>
    </source>
</evidence>
<dbReference type="Gramene" id="BGIOSGA025160-TA">
    <property type="protein sequence ID" value="BGIOSGA025160-PA"/>
    <property type="gene ID" value="BGIOSGA025160"/>
</dbReference>
<evidence type="ECO:0000313" key="3">
    <source>
        <dbReference type="EMBL" id="EAZ02794.1"/>
    </source>
</evidence>
<organism evidence="3 4">
    <name type="scientific">Oryza sativa subsp. indica</name>
    <name type="common">Rice</name>
    <dbReference type="NCBI Taxonomy" id="39946"/>
    <lineage>
        <taxon>Eukaryota</taxon>
        <taxon>Viridiplantae</taxon>
        <taxon>Streptophyta</taxon>
        <taxon>Embryophyta</taxon>
        <taxon>Tracheophyta</taxon>
        <taxon>Spermatophyta</taxon>
        <taxon>Magnoliopsida</taxon>
        <taxon>Liliopsida</taxon>
        <taxon>Poales</taxon>
        <taxon>Poaceae</taxon>
        <taxon>BOP clade</taxon>
        <taxon>Oryzoideae</taxon>
        <taxon>Oryzeae</taxon>
        <taxon>Oryzinae</taxon>
        <taxon>Oryza</taxon>
        <taxon>Oryza sativa</taxon>
    </lineage>
</organism>
<sequence>MAAARLASTVLAGRRRAASVVIAAGPRYGGGGGGVHVHPWAAFPSPTATTRHAVVAAGGGVPCLLPRAAFPSPTLPPKPRAFSSSGSLGRRDGGAPRGGSFLGWTKTVDLDLSRILTNMEMLVKTTGSHKALLEEYAQTLEKLTIAVEKNERSKGSLATTSLFLMASVVTISFGVYFFGVFTGRVDVNGFLKGFIIDFLDDPTISVKMHDYVDDLAGSAVESINPIKRFVHWLSGQPRPAHYQKLNEEVLNYYTDWSSILAFAVNSIAKSEGGKISEKALWRFLINVGVQETKLNKALLKVLVRERFILRQEYKGVISYKMVENEYKTNFKGKIQERIRPILKSEFVMPAAARGPKSKPSH</sequence>
<proteinExistence type="predicted"/>
<accession>A2YI83</accession>
<dbReference type="Proteomes" id="UP000007015">
    <property type="component" value="Chromosome 7"/>
</dbReference>
<feature type="transmembrane region" description="Helical" evidence="2">
    <location>
        <begin position="162"/>
        <end position="181"/>
    </location>
</feature>
<evidence type="ECO:0000256" key="2">
    <source>
        <dbReference type="SAM" id="Phobius"/>
    </source>
</evidence>
<feature type="region of interest" description="Disordered" evidence="1">
    <location>
        <begin position="74"/>
        <end position="95"/>
    </location>
</feature>
<dbReference type="EMBL" id="CM000132">
    <property type="protein sequence ID" value="EAZ02794.1"/>
    <property type="molecule type" value="Genomic_DNA"/>
</dbReference>
<reference evidence="3 4" key="1">
    <citation type="journal article" date="2005" name="PLoS Biol.">
        <title>The genomes of Oryza sativa: a history of duplications.</title>
        <authorList>
            <person name="Yu J."/>
            <person name="Wang J."/>
            <person name="Lin W."/>
            <person name="Li S."/>
            <person name="Li H."/>
            <person name="Zhou J."/>
            <person name="Ni P."/>
            <person name="Dong W."/>
            <person name="Hu S."/>
            <person name="Zeng C."/>
            <person name="Zhang J."/>
            <person name="Zhang Y."/>
            <person name="Li R."/>
            <person name="Xu Z."/>
            <person name="Li S."/>
            <person name="Li X."/>
            <person name="Zheng H."/>
            <person name="Cong L."/>
            <person name="Lin L."/>
            <person name="Yin J."/>
            <person name="Geng J."/>
            <person name="Li G."/>
            <person name="Shi J."/>
            <person name="Liu J."/>
            <person name="Lv H."/>
            <person name="Li J."/>
            <person name="Wang J."/>
            <person name="Deng Y."/>
            <person name="Ran L."/>
            <person name="Shi X."/>
            <person name="Wang X."/>
            <person name="Wu Q."/>
            <person name="Li C."/>
            <person name="Ren X."/>
            <person name="Wang J."/>
            <person name="Wang X."/>
            <person name="Li D."/>
            <person name="Liu D."/>
            <person name="Zhang X."/>
            <person name="Ji Z."/>
            <person name="Zhao W."/>
            <person name="Sun Y."/>
            <person name="Zhang Z."/>
            <person name="Bao J."/>
            <person name="Han Y."/>
            <person name="Dong L."/>
            <person name="Ji J."/>
            <person name="Chen P."/>
            <person name="Wu S."/>
            <person name="Liu J."/>
            <person name="Xiao Y."/>
            <person name="Bu D."/>
            <person name="Tan J."/>
            <person name="Yang L."/>
            <person name="Ye C."/>
            <person name="Zhang J."/>
            <person name="Xu J."/>
            <person name="Zhou Y."/>
            <person name="Yu Y."/>
            <person name="Zhang B."/>
            <person name="Zhuang S."/>
            <person name="Wei H."/>
            <person name="Liu B."/>
            <person name="Lei M."/>
            <person name="Yu H."/>
            <person name="Li Y."/>
            <person name="Xu H."/>
            <person name="Wei S."/>
            <person name="He X."/>
            <person name="Fang L."/>
            <person name="Zhang Z."/>
            <person name="Zhang Y."/>
            <person name="Huang X."/>
            <person name="Su Z."/>
            <person name="Tong W."/>
            <person name="Li J."/>
            <person name="Tong Z."/>
            <person name="Li S."/>
            <person name="Ye J."/>
            <person name="Wang L."/>
            <person name="Fang L."/>
            <person name="Lei T."/>
            <person name="Chen C."/>
            <person name="Chen H."/>
            <person name="Xu Z."/>
            <person name="Li H."/>
            <person name="Huang H."/>
            <person name="Zhang F."/>
            <person name="Xu H."/>
            <person name="Li N."/>
            <person name="Zhao C."/>
            <person name="Li S."/>
            <person name="Dong L."/>
            <person name="Huang Y."/>
            <person name="Li L."/>
            <person name="Xi Y."/>
            <person name="Qi Q."/>
            <person name="Li W."/>
            <person name="Zhang B."/>
            <person name="Hu W."/>
            <person name="Zhang Y."/>
            <person name="Tian X."/>
            <person name="Jiao Y."/>
            <person name="Liang X."/>
            <person name="Jin J."/>
            <person name="Gao L."/>
            <person name="Zheng W."/>
            <person name="Hao B."/>
            <person name="Liu S."/>
            <person name="Wang W."/>
            <person name="Yuan L."/>
            <person name="Cao M."/>
            <person name="McDermott J."/>
            <person name="Samudrala R."/>
            <person name="Wang J."/>
            <person name="Wong G.K."/>
            <person name="Yang H."/>
        </authorList>
    </citation>
    <scope>NUCLEOTIDE SEQUENCE [LARGE SCALE GENOMIC DNA]</scope>
    <source>
        <strain evidence="4">cv. 93-11</strain>
    </source>
</reference>
<gene>
    <name evidence="3" type="ORF">OsI_24920</name>
</gene>
<keyword evidence="4" id="KW-1185">Reference proteome</keyword>
<name>A2YI83_ORYSI</name>
<keyword evidence="2" id="KW-0812">Transmembrane</keyword>
<evidence type="ECO:0000256" key="1">
    <source>
        <dbReference type="SAM" id="MobiDB-lite"/>
    </source>
</evidence>
<protein>
    <submittedName>
        <fullName evidence="3">Uncharacterized protein</fullName>
    </submittedName>
</protein>
<dbReference type="HOGENOM" id="CLU_065686_0_0_1"/>
<keyword evidence="2" id="KW-1133">Transmembrane helix</keyword>